<evidence type="ECO:0000313" key="2">
    <source>
        <dbReference type="EMBL" id="HGY57339.1"/>
    </source>
</evidence>
<keyword evidence="2" id="KW-0315">Glutamine amidotransferase</keyword>
<dbReference type="PROSITE" id="PS51273">
    <property type="entry name" value="GATASE_TYPE_1"/>
    <property type="match status" value="1"/>
</dbReference>
<gene>
    <name evidence="2" type="ORF">ENK44_16645</name>
</gene>
<organism evidence="2">
    <name type="scientific">Caldithrix abyssi</name>
    <dbReference type="NCBI Taxonomy" id="187145"/>
    <lineage>
        <taxon>Bacteria</taxon>
        <taxon>Pseudomonadati</taxon>
        <taxon>Calditrichota</taxon>
        <taxon>Calditrichia</taxon>
        <taxon>Calditrichales</taxon>
        <taxon>Calditrichaceae</taxon>
        <taxon>Caldithrix</taxon>
    </lineage>
</organism>
<dbReference type="Gene3D" id="3.40.50.880">
    <property type="match status" value="1"/>
</dbReference>
<dbReference type="PANTHER" id="PTHR42695">
    <property type="entry name" value="GLUTAMINE AMIDOTRANSFERASE YLR126C-RELATED"/>
    <property type="match status" value="1"/>
</dbReference>
<accession>A0A7V4U5M9</accession>
<evidence type="ECO:0000259" key="1">
    <source>
        <dbReference type="Pfam" id="PF00117"/>
    </source>
</evidence>
<dbReference type="SUPFAM" id="SSF52317">
    <property type="entry name" value="Class I glutamine amidotransferase-like"/>
    <property type="match status" value="1"/>
</dbReference>
<proteinExistence type="predicted"/>
<dbReference type="Proteomes" id="UP000885779">
    <property type="component" value="Unassembled WGS sequence"/>
</dbReference>
<protein>
    <submittedName>
        <fullName evidence="2">Type 1 glutamine amidotransferase</fullName>
    </submittedName>
</protein>
<comment type="caution">
    <text evidence="2">The sequence shown here is derived from an EMBL/GenBank/DDBJ whole genome shotgun (WGS) entry which is preliminary data.</text>
</comment>
<dbReference type="InterPro" id="IPR017926">
    <property type="entry name" value="GATASE"/>
</dbReference>
<reference evidence="2" key="1">
    <citation type="journal article" date="2020" name="mSystems">
        <title>Genome- and Community-Level Interaction Insights into Carbon Utilization and Element Cycling Functions of Hydrothermarchaeota in Hydrothermal Sediment.</title>
        <authorList>
            <person name="Zhou Z."/>
            <person name="Liu Y."/>
            <person name="Xu W."/>
            <person name="Pan J."/>
            <person name="Luo Z.H."/>
            <person name="Li M."/>
        </authorList>
    </citation>
    <scope>NUCLEOTIDE SEQUENCE [LARGE SCALE GENOMIC DNA]</scope>
    <source>
        <strain evidence="2">HyVt-577</strain>
    </source>
</reference>
<feature type="domain" description="Glutamine amidotransferase" evidence="1">
    <location>
        <begin position="18"/>
        <end position="184"/>
    </location>
</feature>
<dbReference type="FunFam" id="3.40.50.880:FF:000033">
    <property type="entry name" value="Glutamine amidotransferase class-I"/>
    <property type="match status" value="1"/>
</dbReference>
<dbReference type="GO" id="GO:0005829">
    <property type="term" value="C:cytosol"/>
    <property type="evidence" value="ECO:0007669"/>
    <property type="project" value="TreeGrafter"/>
</dbReference>
<dbReference type="InterPro" id="IPR029062">
    <property type="entry name" value="Class_I_gatase-like"/>
</dbReference>
<dbReference type="PANTHER" id="PTHR42695:SF5">
    <property type="entry name" value="GLUTAMINE AMIDOTRANSFERASE YLR126C-RELATED"/>
    <property type="match status" value="1"/>
</dbReference>
<dbReference type="EMBL" id="DRQG01000153">
    <property type="protein sequence ID" value="HGY57339.1"/>
    <property type="molecule type" value="Genomic_DNA"/>
</dbReference>
<dbReference type="Pfam" id="PF00117">
    <property type="entry name" value="GATase"/>
    <property type="match status" value="1"/>
</dbReference>
<name>A0A7V4U5M9_CALAY</name>
<dbReference type="AlphaFoldDB" id="A0A7V4U5M9"/>
<dbReference type="InterPro" id="IPR044992">
    <property type="entry name" value="ChyE-like"/>
</dbReference>
<sequence>MSKIHVLQHIQYEQPATIETYLRQKGHSFSFTRFYNNESIPTLSEFDWLIIMGGYMSVHDEADFPWLSEEKRFIKESIEAGKTVLGICLGAQLIAASLGARVYKNTHPEIGWFPIFKQSSAERSAVGRVLPAKIDMFHWHGDTFDLPEGAVLLASSDVCHNQAFSIDDRVVGLQFHPEVNEETARLYISHSPDKLNQPPYIQSAGQILGSTIRFSTINRVMINILDTMAK</sequence>
<dbReference type="CDD" id="cd01741">
    <property type="entry name" value="GATase1_1"/>
    <property type="match status" value="1"/>
</dbReference>